<dbReference type="PANTHER" id="PTHR23128">
    <property type="entry name" value="SERPENTINE RECEPTOR, CLASS E (EPSILON)-RELATED"/>
    <property type="match status" value="1"/>
</dbReference>
<accession>A0A8R1UAN8</accession>
<accession>A0A2A6BVS4</accession>
<evidence type="ECO:0000313" key="2">
    <source>
        <dbReference type="EnsemblMetazoa" id="PPA13793.1"/>
    </source>
</evidence>
<keyword evidence="3" id="KW-1185">Reference proteome</keyword>
<sequence>MTGMFHNCGSFYNSSDCRISATFSVSSVVEGRLLYALYVVITALELLAIVVMAVLTRITLVDISKGFVGNAARVALMGWQFGWIGETDSPVALLVLSELRFYWIFLCAYMFSAFVIERLFATLFIADYEAQKRTWITTTLFIGIFTICHVEAAFVIFGSTLGSSAMHSVMVAVGVAVVSATISGVAGAVIFKINASRLKRVDDTCDEYTLGMKYQLLENRRAFKLLLLVSSFSSITVVTACVFLTLGIVMVESSPSYSSMMGAFFDAIVTIGSLAVLCIVIFFEKDWRIIIVQRLGLNRWVEISRDSPIINLAPEESVSMHFAELEKHWNRSVSTV</sequence>
<dbReference type="PANTHER" id="PTHR23128:SF132">
    <property type="entry name" value="SERPENTINE RECEPTOR, CLASS E (EPSILON)-RELATED"/>
    <property type="match status" value="1"/>
</dbReference>
<dbReference type="InterPro" id="IPR004151">
    <property type="entry name" value="7TM_GPCR_serpentine_rcpt_Sre"/>
</dbReference>
<dbReference type="EnsemblMetazoa" id="PPA13793.1">
    <property type="protein sequence ID" value="PPA13793.1"/>
    <property type="gene ID" value="WBGene00103347"/>
</dbReference>
<dbReference type="Pfam" id="PF03125">
    <property type="entry name" value="Sre"/>
    <property type="match status" value="1"/>
</dbReference>
<proteinExistence type="inferred from homology"/>
<organism evidence="2 3">
    <name type="scientific">Pristionchus pacificus</name>
    <name type="common">Parasitic nematode worm</name>
    <dbReference type="NCBI Taxonomy" id="54126"/>
    <lineage>
        <taxon>Eukaryota</taxon>
        <taxon>Metazoa</taxon>
        <taxon>Ecdysozoa</taxon>
        <taxon>Nematoda</taxon>
        <taxon>Chromadorea</taxon>
        <taxon>Rhabditida</taxon>
        <taxon>Rhabditina</taxon>
        <taxon>Diplogasteromorpha</taxon>
        <taxon>Diplogasteroidea</taxon>
        <taxon>Neodiplogasteridae</taxon>
        <taxon>Pristionchus</taxon>
    </lineage>
</organism>
<comment type="similarity">
    <text evidence="1">Belongs to the nematode receptor-like protein sre family.</text>
</comment>
<dbReference type="OrthoDB" id="5874078at2759"/>
<protein>
    <submittedName>
        <fullName evidence="2">G protein-coupled receptor</fullName>
    </submittedName>
</protein>
<evidence type="ECO:0000256" key="1">
    <source>
        <dbReference type="ARBA" id="ARBA00006803"/>
    </source>
</evidence>
<reference evidence="3" key="1">
    <citation type="journal article" date="2008" name="Nat. Genet.">
        <title>The Pristionchus pacificus genome provides a unique perspective on nematode lifestyle and parasitism.</title>
        <authorList>
            <person name="Dieterich C."/>
            <person name="Clifton S.W."/>
            <person name="Schuster L.N."/>
            <person name="Chinwalla A."/>
            <person name="Delehaunty K."/>
            <person name="Dinkelacker I."/>
            <person name="Fulton L."/>
            <person name="Fulton R."/>
            <person name="Godfrey J."/>
            <person name="Minx P."/>
            <person name="Mitreva M."/>
            <person name="Roeseler W."/>
            <person name="Tian H."/>
            <person name="Witte H."/>
            <person name="Yang S.P."/>
            <person name="Wilson R.K."/>
            <person name="Sommer R.J."/>
        </authorList>
    </citation>
    <scope>NUCLEOTIDE SEQUENCE [LARGE SCALE GENOMIC DNA]</scope>
    <source>
        <strain evidence="3">PS312</strain>
    </source>
</reference>
<name>A0A2A6BVS4_PRIPA</name>
<dbReference type="Proteomes" id="UP000005239">
    <property type="component" value="Unassembled WGS sequence"/>
</dbReference>
<reference evidence="2" key="2">
    <citation type="submission" date="2022-06" db="UniProtKB">
        <authorList>
            <consortium name="EnsemblMetazoa"/>
        </authorList>
    </citation>
    <scope>IDENTIFICATION</scope>
    <source>
        <strain evidence="2">PS312</strain>
    </source>
</reference>
<dbReference type="GO" id="GO:0007606">
    <property type="term" value="P:sensory perception of chemical stimulus"/>
    <property type="evidence" value="ECO:0007669"/>
    <property type="project" value="InterPro"/>
</dbReference>
<dbReference type="AlphaFoldDB" id="A0A2A6BVS4"/>
<gene>
    <name evidence="2" type="primary">WBGene00103347</name>
</gene>
<dbReference type="GO" id="GO:0016020">
    <property type="term" value="C:membrane"/>
    <property type="evidence" value="ECO:0007669"/>
    <property type="project" value="InterPro"/>
</dbReference>
<evidence type="ECO:0000313" key="3">
    <source>
        <dbReference type="Proteomes" id="UP000005239"/>
    </source>
</evidence>